<reference evidence="1" key="2">
    <citation type="submission" date="2023-06" db="EMBL/GenBank/DDBJ databases">
        <authorList>
            <consortium name="Lawrence Berkeley National Laboratory"/>
            <person name="Mondo S.J."/>
            <person name="Hensen N."/>
            <person name="Bonometti L."/>
            <person name="Westerberg I."/>
            <person name="Brannstrom I.O."/>
            <person name="Guillou S."/>
            <person name="Cros-Aarteil S."/>
            <person name="Calhoun S."/>
            <person name="Haridas S."/>
            <person name="Kuo A."/>
            <person name="Pangilinan J."/>
            <person name="Riley R."/>
            <person name="Labutti K."/>
            <person name="Andreopoulos B."/>
            <person name="Lipzen A."/>
            <person name="Chen C."/>
            <person name="Yanf M."/>
            <person name="Daum C."/>
            <person name="Ng V."/>
            <person name="Clum A."/>
            <person name="Steindorff A."/>
            <person name="Ohm R."/>
            <person name="Martin F."/>
            <person name="Silar P."/>
            <person name="Natvig D."/>
            <person name="Lalanne C."/>
            <person name="Gautier V."/>
            <person name="Ament-Velasquez S.L."/>
            <person name="Kruys A."/>
            <person name="Hutchinson M.I."/>
            <person name="Powell A.J."/>
            <person name="Barry K."/>
            <person name="Miller A.N."/>
            <person name="Grigoriev I.V."/>
            <person name="Debuchy R."/>
            <person name="Gladieux P."/>
            <person name="Thoren M.H."/>
            <person name="Johannesson H."/>
        </authorList>
    </citation>
    <scope>NUCLEOTIDE SEQUENCE</scope>
    <source>
        <strain evidence="1">CBS 626.80</strain>
    </source>
</reference>
<evidence type="ECO:0000313" key="1">
    <source>
        <dbReference type="EMBL" id="KAK3953184.1"/>
    </source>
</evidence>
<dbReference type="Proteomes" id="UP001303222">
    <property type="component" value="Unassembled WGS sequence"/>
</dbReference>
<accession>A0AAN6NW66</accession>
<dbReference type="EMBL" id="MU859110">
    <property type="protein sequence ID" value="KAK3953184.1"/>
    <property type="molecule type" value="Genomic_DNA"/>
</dbReference>
<sequence length="199" mass="23525">MRALRAQYVALFLHQLALSTSDRRRLRYKRWIKDRNKRDWTTRLIASMVSLGKQGTAVRPGQSIHENTHLLGWWLGQFYSVCCSTNHTRNMCWDHIQAMVMGSHYLLSEPTDCSFPGNRRILRPRRQPAPRHRMLGRETGHTRRLYLTPPRTTTRRFPDPDYQLVRMYMDSAQSQDLIHGAMSVHQGSLRLFLSREKHR</sequence>
<dbReference type="AlphaFoldDB" id="A0AAN6NW66"/>
<evidence type="ECO:0000313" key="2">
    <source>
        <dbReference type="Proteomes" id="UP001303222"/>
    </source>
</evidence>
<keyword evidence="2" id="KW-1185">Reference proteome</keyword>
<reference evidence="1" key="1">
    <citation type="journal article" date="2023" name="Mol. Phylogenet. Evol.">
        <title>Genome-scale phylogeny and comparative genomics of the fungal order Sordariales.</title>
        <authorList>
            <person name="Hensen N."/>
            <person name="Bonometti L."/>
            <person name="Westerberg I."/>
            <person name="Brannstrom I.O."/>
            <person name="Guillou S."/>
            <person name="Cros-Aarteil S."/>
            <person name="Calhoun S."/>
            <person name="Haridas S."/>
            <person name="Kuo A."/>
            <person name="Mondo S."/>
            <person name="Pangilinan J."/>
            <person name="Riley R."/>
            <person name="LaButti K."/>
            <person name="Andreopoulos B."/>
            <person name="Lipzen A."/>
            <person name="Chen C."/>
            <person name="Yan M."/>
            <person name="Daum C."/>
            <person name="Ng V."/>
            <person name="Clum A."/>
            <person name="Steindorff A."/>
            <person name="Ohm R.A."/>
            <person name="Martin F."/>
            <person name="Silar P."/>
            <person name="Natvig D.O."/>
            <person name="Lalanne C."/>
            <person name="Gautier V."/>
            <person name="Ament-Velasquez S.L."/>
            <person name="Kruys A."/>
            <person name="Hutchinson M.I."/>
            <person name="Powell A.J."/>
            <person name="Barry K."/>
            <person name="Miller A.N."/>
            <person name="Grigoriev I.V."/>
            <person name="Debuchy R."/>
            <person name="Gladieux P."/>
            <person name="Hiltunen Thoren M."/>
            <person name="Johannesson H."/>
        </authorList>
    </citation>
    <scope>NUCLEOTIDE SEQUENCE</scope>
    <source>
        <strain evidence="1">CBS 626.80</strain>
    </source>
</reference>
<protein>
    <submittedName>
        <fullName evidence="1">Uncharacterized protein</fullName>
    </submittedName>
</protein>
<comment type="caution">
    <text evidence="1">The sequence shown here is derived from an EMBL/GenBank/DDBJ whole genome shotgun (WGS) entry which is preliminary data.</text>
</comment>
<name>A0AAN6NW66_9PEZI</name>
<proteinExistence type="predicted"/>
<organism evidence="1 2">
    <name type="scientific">Pseudoneurospora amorphoporcata</name>
    <dbReference type="NCBI Taxonomy" id="241081"/>
    <lineage>
        <taxon>Eukaryota</taxon>
        <taxon>Fungi</taxon>
        <taxon>Dikarya</taxon>
        <taxon>Ascomycota</taxon>
        <taxon>Pezizomycotina</taxon>
        <taxon>Sordariomycetes</taxon>
        <taxon>Sordariomycetidae</taxon>
        <taxon>Sordariales</taxon>
        <taxon>Sordariaceae</taxon>
        <taxon>Pseudoneurospora</taxon>
    </lineage>
</organism>
<gene>
    <name evidence="1" type="ORF">QBC32DRAFT_126864</name>
</gene>